<proteinExistence type="predicted"/>
<evidence type="ECO:0000313" key="2">
    <source>
        <dbReference type="Proteomes" id="UP000199074"/>
    </source>
</evidence>
<keyword evidence="2" id="KW-1185">Reference proteome</keyword>
<sequence length="42" mass="4551">MVTVSDSGQTLSTGWEWVSTDKKPAVHSAIGRTSMLHFDSVT</sequence>
<dbReference type="EMBL" id="FPCK01000004">
    <property type="protein sequence ID" value="SFV38751.1"/>
    <property type="molecule type" value="Genomic_DNA"/>
</dbReference>
<dbReference type="Proteomes" id="UP000199074">
    <property type="component" value="Unassembled WGS sequence"/>
</dbReference>
<gene>
    <name evidence="1" type="ORF">SAMN05216456_3597</name>
</gene>
<accession>A0A1I7NVQ3</accession>
<name>A0A1I7NVQ3_9HYPH</name>
<dbReference type="AlphaFoldDB" id="A0A1I7NVQ3"/>
<reference evidence="1 2" key="1">
    <citation type="submission" date="2016-10" db="EMBL/GenBank/DDBJ databases">
        <authorList>
            <person name="de Groot N.N."/>
        </authorList>
    </citation>
    <scope>NUCLEOTIDE SEQUENCE [LARGE SCALE GENOMIC DNA]</scope>
    <source>
        <strain evidence="1 2">IPL20</strain>
    </source>
</reference>
<protein>
    <submittedName>
        <fullName evidence="1">Uncharacterized protein</fullName>
    </submittedName>
</protein>
<organism evidence="1 2">
    <name type="scientific">Devosia crocina</name>
    <dbReference type="NCBI Taxonomy" id="429728"/>
    <lineage>
        <taxon>Bacteria</taxon>
        <taxon>Pseudomonadati</taxon>
        <taxon>Pseudomonadota</taxon>
        <taxon>Alphaproteobacteria</taxon>
        <taxon>Hyphomicrobiales</taxon>
        <taxon>Devosiaceae</taxon>
        <taxon>Devosia</taxon>
    </lineage>
</organism>
<dbReference type="STRING" id="429728.SAMN05216456_3597"/>
<evidence type="ECO:0000313" key="1">
    <source>
        <dbReference type="EMBL" id="SFV38751.1"/>
    </source>
</evidence>